<dbReference type="OrthoDB" id="16163at2759"/>
<evidence type="ECO:0000313" key="4">
    <source>
        <dbReference type="Proteomes" id="UP001151529"/>
    </source>
</evidence>
<evidence type="ECO:0000259" key="2">
    <source>
        <dbReference type="Pfam" id="PF23544"/>
    </source>
</evidence>
<accession>A0A9Q0UH05</accession>
<organism evidence="3 4">
    <name type="scientific">Salix viminalis</name>
    <name type="common">Common osier</name>
    <name type="synonym">Basket willow</name>
    <dbReference type="NCBI Taxonomy" id="40686"/>
    <lineage>
        <taxon>Eukaryota</taxon>
        <taxon>Viridiplantae</taxon>
        <taxon>Streptophyta</taxon>
        <taxon>Embryophyta</taxon>
        <taxon>Tracheophyta</taxon>
        <taxon>Spermatophyta</taxon>
        <taxon>Magnoliopsida</taxon>
        <taxon>eudicotyledons</taxon>
        <taxon>Gunneridae</taxon>
        <taxon>Pentapetalae</taxon>
        <taxon>rosids</taxon>
        <taxon>fabids</taxon>
        <taxon>Malpighiales</taxon>
        <taxon>Salicaceae</taxon>
        <taxon>Saliceae</taxon>
        <taxon>Salix</taxon>
    </lineage>
</organism>
<dbReference type="Pfam" id="PF07287">
    <property type="entry name" value="AtuA"/>
    <property type="match status" value="1"/>
</dbReference>
<dbReference type="PANTHER" id="PTHR47472">
    <property type="entry name" value="PROPIONYL-COA CARBOXYLASE"/>
    <property type="match status" value="1"/>
</dbReference>
<comment type="caution">
    <text evidence="3">The sequence shown here is derived from an EMBL/GenBank/DDBJ whole genome shotgun (WGS) entry which is preliminary data.</text>
</comment>
<dbReference type="InterPro" id="IPR056362">
    <property type="entry name" value="AtuA-like_ferredoxin_dom"/>
</dbReference>
<reference evidence="3" key="2">
    <citation type="journal article" date="2023" name="Int. J. Mol. Sci.">
        <title>De Novo Assembly and Annotation of 11 Diverse Shrub Willow (Salix) Genomes Reveals Novel Gene Organization in Sex-Linked Regions.</title>
        <authorList>
            <person name="Hyden B."/>
            <person name="Feng K."/>
            <person name="Yates T.B."/>
            <person name="Jawdy S."/>
            <person name="Cereghino C."/>
            <person name="Smart L.B."/>
            <person name="Muchero W."/>
        </authorList>
    </citation>
    <scope>NUCLEOTIDE SEQUENCE [LARGE SCALE GENOMIC DNA]</scope>
    <source>
        <tissue evidence="3">Shoot tip</tissue>
    </source>
</reference>
<feature type="domain" description="AtuA-like ferredoxin-fold" evidence="2">
    <location>
        <begin position="480"/>
        <end position="598"/>
    </location>
</feature>
<dbReference type="Proteomes" id="UP001151529">
    <property type="component" value="Chromosome 2"/>
</dbReference>
<gene>
    <name evidence="3" type="ORF">OIU85_020661</name>
</gene>
<name>A0A9Q0UH05_SALVM</name>
<dbReference type="AlphaFoldDB" id="A0A9Q0UH05"/>
<evidence type="ECO:0000259" key="1">
    <source>
        <dbReference type="Pfam" id="PF07287"/>
    </source>
</evidence>
<evidence type="ECO:0000313" key="3">
    <source>
        <dbReference type="EMBL" id="KAJ6729775.1"/>
    </source>
</evidence>
<proteinExistence type="predicted"/>
<keyword evidence="4" id="KW-1185">Reference proteome</keyword>
<feature type="domain" description="Acyclic terpene utilisation N-terminal" evidence="1">
    <location>
        <begin position="26"/>
        <end position="423"/>
    </location>
</feature>
<dbReference type="InterPro" id="IPR010839">
    <property type="entry name" value="AtuA_N"/>
</dbReference>
<sequence>MEEDQDGNEIHNCVIKLREKPKPAVKELNYIVLECLAERTLAERYQIMISGGDGYDSRITDWLRLLLPLAVERGTCIITNMGAMDPVGAQEKVVEIASSLGLSVSVAVAHEVSSAKLGPGSSTKKSYIMEGGISTYLGAAPIVECLEKYQPDVVITSRVADAALFLAPMLAQGSLAGHLLECGCQLTGGYFMHPGDKYRDISFPSLLDLSLPYAEMSFDGSLCVAKADGSGGVLNFSTCAQQLLYEVGDPGAYVTPDVVIDFRNVSFHSLSTHKVLCTGAKPSLSSAPDELLRLIPKECGWKGWGEISYGGYECVKRAKAAEYLVRSWMEEVFPGVSCNLASYIIGLDSLRTTSIHDNSISCGASEDIRLRMDGLFELKEHAVQFKTEFTALYTNGPAGGGGISTGHKKEIILEKQLVERESVFWRTAVKSWKGMRPDKVEVDLGHLVKTSIWHDSLSPPHPKSCSPVIETSPAPSGQKIPLYSVAHSRVGDKGNDMNFSIIPHFPSDIERLKLIITPQWVKEVVSTLLNPSSFPDTISIMKRDKWGSEHVSVEIYEVKGIESLNIVVRNILDGGVNCSRRIDRHGKTISDLILCQKVVLPPSVA</sequence>
<dbReference type="Pfam" id="PF23544">
    <property type="entry name" value="AtuA_ferredoxin"/>
    <property type="match status" value="1"/>
</dbReference>
<dbReference type="PANTHER" id="PTHR47472:SF1">
    <property type="entry name" value="DUF1446-DOMAIN-CONTAINING PROTEIN"/>
    <property type="match status" value="1"/>
</dbReference>
<protein>
    <submittedName>
        <fullName evidence="3">PROPIONYL-COA CARBOXYLASE</fullName>
    </submittedName>
</protein>
<dbReference type="EMBL" id="JAPFFL010000004">
    <property type="protein sequence ID" value="KAJ6729775.1"/>
    <property type="molecule type" value="Genomic_DNA"/>
</dbReference>
<reference evidence="3" key="1">
    <citation type="submission" date="2022-11" db="EMBL/GenBank/DDBJ databases">
        <authorList>
            <person name="Hyden B.L."/>
            <person name="Feng K."/>
            <person name="Yates T."/>
            <person name="Jawdy S."/>
            <person name="Smart L.B."/>
            <person name="Muchero W."/>
        </authorList>
    </citation>
    <scope>NUCLEOTIDE SEQUENCE</scope>
    <source>
        <tissue evidence="3">Shoot tip</tissue>
    </source>
</reference>